<keyword evidence="2" id="KW-0812">Transmembrane</keyword>
<sequence>MRYLLYVLAGLILVIIVAVAGLILFVDPNAYRDDIARVVEEKTGRTLTIEGELHLSVFPWLGIQTGPLALANPPGFGDEPMLRVEGAEIRVRLLPLLHKRVELDRIVLAAPRIHLVKDARGRGNWEFSTGENQPPAPAEKSARPQPLPALVIGGLTIKDGEIFWEDRQGGKKIQLAHVNLDLGDFEFGRPADLALGFVLTLPQAHLKETLALETRLTVSADLQRFELARLEVHSHTEGESLPGKQLRAELTAAAITADLTRQTLEARDLLLSAAKAQLRGELKGDAIVDAPKFQGSFQLEAPLKETLTALAIAVTPADPNAMQQLQLAFKLQADRQNMAIDAFQAKLDDTTIGGWLKVTNFARPSVRFDFKADALDADRYLPKPAPDEAAGKTAAAPKAAQEKPLPLAALAAQRVDGVVRIDRLKVQRLQMQNVRLKLKGDHGITTLTPSLQLYQGRYQGRMQINARGKTPHLTLTSQLERVKIGDLLQDYLAKQPPLIGTAALNLDLQADGQTATDLKQSLDGRIALQVQDGRLANIELLQMLEQGLAWWQARGESPQVAETLQQLDFVTLDFLANVDDGIIQTERLLIDNPKLKITGTGTVDLVREWLDYRIRALHTSGNRKPGSKLGKIARNLPIIVRIEGPLAKPKYRLDLVQMAQEKFQEKIQKTKTKLERKLGEKLEKKLGPGAGQLLKGLFGP</sequence>
<reference evidence="5" key="1">
    <citation type="journal article" date="2024" name="Int. J. Syst. Evol. Microbiol.">
        <title>Methylomarinovum tepidoasis sp. nov., a moderately thermophilic methanotroph of the family Methylothermaceae isolated from a deep-sea hydrothermal field.</title>
        <authorList>
            <person name="Hirayama H."/>
            <person name="Takaki Y."/>
            <person name="Abe M."/>
            <person name="Miyazaki M."/>
            <person name="Uematsu K."/>
            <person name="Matsui Y."/>
            <person name="Takai K."/>
        </authorList>
    </citation>
    <scope>NUCLEOTIDE SEQUENCE [LARGE SCALE GENOMIC DNA]</scope>
    <source>
        <strain evidence="5">IN45</strain>
    </source>
</reference>
<keyword evidence="2" id="KW-1133">Transmembrane helix</keyword>
<feature type="transmembrane region" description="Helical" evidence="2">
    <location>
        <begin position="5"/>
        <end position="26"/>
    </location>
</feature>
<dbReference type="KEGG" id="meiy:MIN45_P0880"/>
<keyword evidence="2" id="KW-0472">Membrane</keyword>
<dbReference type="AlphaFoldDB" id="A0AAU9C9G5"/>
<evidence type="ECO:0000256" key="2">
    <source>
        <dbReference type="SAM" id="Phobius"/>
    </source>
</evidence>
<dbReference type="GO" id="GO:0005886">
    <property type="term" value="C:plasma membrane"/>
    <property type="evidence" value="ECO:0007669"/>
    <property type="project" value="TreeGrafter"/>
</dbReference>
<name>A0AAU9C9G5_9GAMM</name>
<dbReference type="GO" id="GO:0090313">
    <property type="term" value="P:regulation of protein targeting to membrane"/>
    <property type="evidence" value="ECO:0007669"/>
    <property type="project" value="TreeGrafter"/>
</dbReference>
<evidence type="ECO:0000256" key="1">
    <source>
        <dbReference type="SAM" id="MobiDB-lite"/>
    </source>
</evidence>
<dbReference type="InterPro" id="IPR052894">
    <property type="entry name" value="AsmA-related"/>
</dbReference>
<feature type="domain" description="AsmA" evidence="3">
    <location>
        <begin position="2"/>
        <end position="586"/>
    </location>
</feature>
<dbReference type="PANTHER" id="PTHR30441:SF4">
    <property type="entry name" value="PROTEIN ASMA"/>
    <property type="match status" value="1"/>
</dbReference>
<accession>A0AAU9C9G5</accession>
<feature type="region of interest" description="Disordered" evidence="1">
    <location>
        <begin position="125"/>
        <end position="144"/>
    </location>
</feature>
<evidence type="ECO:0000313" key="4">
    <source>
        <dbReference type="EMBL" id="BCX88511.1"/>
    </source>
</evidence>
<dbReference type="InterPro" id="IPR007844">
    <property type="entry name" value="AsmA"/>
</dbReference>
<gene>
    <name evidence="4" type="ORF">MIN45_P0880</name>
</gene>
<dbReference type="Pfam" id="PF05170">
    <property type="entry name" value="AsmA"/>
    <property type="match status" value="1"/>
</dbReference>
<dbReference type="PANTHER" id="PTHR30441">
    <property type="entry name" value="DUF748 DOMAIN-CONTAINING PROTEIN"/>
    <property type="match status" value="1"/>
</dbReference>
<protein>
    <submittedName>
        <fullName evidence="4">AsmA protein</fullName>
    </submittedName>
</protein>
<dbReference type="Proteomes" id="UP001321450">
    <property type="component" value="Chromosome"/>
</dbReference>
<evidence type="ECO:0000313" key="5">
    <source>
        <dbReference type="Proteomes" id="UP001321450"/>
    </source>
</evidence>
<dbReference type="RefSeq" id="WP_286293656.1">
    <property type="nucleotide sequence ID" value="NZ_AP024718.1"/>
</dbReference>
<organism evidence="4 5">
    <name type="scientific">Methylomarinovum tepidoasis</name>
    <dbReference type="NCBI Taxonomy" id="2840183"/>
    <lineage>
        <taxon>Bacteria</taxon>
        <taxon>Pseudomonadati</taxon>
        <taxon>Pseudomonadota</taxon>
        <taxon>Gammaproteobacteria</taxon>
        <taxon>Methylococcales</taxon>
        <taxon>Methylothermaceae</taxon>
        <taxon>Methylomarinovum</taxon>
    </lineage>
</organism>
<evidence type="ECO:0000259" key="3">
    <source>
        <dbReference type="Pfam" id="PF05170"/>
    </source>
</evidence>
<dbReference type="EMBL" id="AP024718">
    <property type="protein sequence ID" value="BCX88511.1"/>
    <property type="molecule type" value="Genomic_DNA"/>
</dbReference>
<keyword evidence="5" id="KW-1185">Reference proteome</keyword>
<proteinExistence type="predicted"/>